<evidence type="ECO:0000256" key="4">
    <source>
        <dbReference type="ARBA" id="ARBA00023136"/>
    </source>
</evidence>
<feature type="transmembrane region" description="Helical" evidence="5">
    <location>
        <begin position="174"/>
        <end position="195"/>
    </location>
</feature>
<proteinExistence type="predicted"/>
<evidence type="ECO:0000256" key="1">
    <source>
        <dbReference type="ARBA" id="ARBA00004141"/>
    </source>
</evidence>
<comment type="subcellular location">
    <subcellularLocation>
        <location evidence="1">Membrane</location>
        <topology evidence="1">Multi-pass membrane protein</topology>
    </subcellularLocation>
</comment>
<evidence type="ECO:0000256" key="2">
    <source>
        <dbReference type="ARBA" id="ARBA00022692"/>
    </source>
</evidence>
<dbReference type="PANTHER" id="PTHR23423">
    <property type="entry name" value="ORGANIC SOLUTE TRANSPORTER-RELATED"/>
    <property type="match status" value="1"/>
</dbReference>
<dbReference type="Proteomes" id="UP000053095">
    <property type="component" value="Unassembled WGS sequence"/>
</dbReference>
<keyword evidence="4 5" id="KW-0472">Membrane</keyword>
<dbReference type="InterPro" id="IPR005178">
    <property type="entry name" value="Ostalpha/TMEM184C"/>
</dbReference>
<feature type="transmembrane region" description="Helical" evidence="5">
    <location>
        <begin position="20"/>
        <end position="41"/>
    </location>
</feature>
<feature type="transmembrane region" description="Helical" evidence="5">
    <location>
        <begin position="147"/>
        <end position="167"/>
    </location>
</feature>
<protein>
    <submittedName>
        <fullName evidence="6">Transmembrane protein</fullName>
    </submittedName>
</protein>
<keyword evidence="2 5" id="KW-0812">Transmembrane</keyword>
<reference evidence="7" key="1">
    <citation type="journal article" date="2015" name="Genome Announc.">
        <title>Draft genome sequence of Talaromyces cellulolyticus strain Y-94, a source of lignocellulosic biomass-degrading enzymes.</title>
        <authorList>
            <person name="Fujii T."/>
            <person name="Koike H."/>
            <person name="Sawayama S."/>
            <person name="Yano S."/>
            <person name="Inoue H."/>
        </authorList>
    </citation>
    <scope>NUCLEOTIDE SEQUENCE [LARGE SCALE GENOMIC DNA]</scope>
    <source>
        <strain evidence="7">Y-94</strain>
    </source>
</reference>
<feature type="transmembrane region" description="Helical" evidence="5">
    <location>
        <begin position="107"/>
        <end position="127"/>
    </location>
</feature>
<dbReference type="Pfam" id="PF03619">
    <property type="entry name" value="Solute_trans_a"/>
    <property type="match status" value="1"/>
</dbReference>
<organism evidence="6 7">
    <name type="scientific">Talaromyces pinophilus</name>
    <name type="common">Penicillium pinophilum</name>
    <dbReference type="NCBI Taxonomy" id="128442"/>
    <lineage>
        <taxon>Eukaryota</taxon>
        <taxon>Fungi</taxon>
        <taxon>Dikarya</taxon>
        <taxon>Ascomycota</taxon>
        <taxon>Pezizomycotina</taxon>
        <taxon>Eurotiomycetes</taxon>
        <taxon>Eurotiomycetidae</taxon>
        <taxon>Eurotiales</taxon>
        <taxon>Trichocomaceae</taxon>
        <taxon>Talaromyces</taxon>
        <taxon>Talaromyces sect. Talaromyces</taxon>
    </lineage>
</organism>
<comment type="caution">
    <text evidence="6">The sequence shown here is derived from an EMBL/GenBank/DDBJ whole genome shotgun (WGS) entry which is preliminary data.</text>
</comment>
<accession>A0A6V8H4F3</accession>
<dbReference type="GO" id="GO:0016020">
    <property type="term" value="C:membrane"/>
    <property type="evidence" value="ECO:0007669"/>
    <property type="project" value="UniProtKB-SubCell"/>
</dbReference>
<dbReference type="EMBL" id="DF933813">
    <property type="protein sequence ID" value="GAM35616.1"/>
    <property type="molecule type" value="Genomic_DNA"/>
</dbReference>
<name>A0A6V8H4F3_TALPI</name>
<evidence type="ECO:0000256" key="5">
    <source>
        <dbReference type="SAM" id="Phobius"/>
    </source>
</evidence>
<keyword evidence="3 5" id="KW-1133">Transmembrane helix</keyword>
<dbReference type="SMART" id="SM01417">
    <property type="entry name" value="Solute_trans_a"/>
    <property type="match status" value="1"/>
</dbReference>
<sequence>MLMHATHLSKPHEQIKIMRICLVIPSYSIVSFLSICFPNAYVYLNPWLNVIQGIVLATFFLLLCDYISTDSRQRDAFFANVQLSNKKQEPIDAPGLYQKTWIFAIQYPIVSFVTAIATIITQAAKIYCLGSNKPYFAHLWIQIIDDVSVAIAVIRVLSFFTALKVYLAGINPMVKLLAFKMIVGATFLISIIFLILRSTDVLKESSTLTWADVNIGLPTLIISLLMVPFSLFFHYAYSIKPYRLSKIALNQVDNGKSEPFTPLEYQGGLFSLKMWFSVFIPTDLVRGIKGRRSYSSVAREPLRGQSEELRDYQSPLLYAQR</sequence>
<dbReference type="AlphaFoldDB" id="A0A6V8H4F3"/>
<gene>
    <name evidence="6" type="ORF">TCE0_017r04081</name>
</gene>
<evidence type="ECO:0000256" key="3">
    <source>
        <dbReference type="ARBA" id="ARBA00022989"/>
    </source>
</evidence>
<keyword evidence="7" id="KW-1185">Reference proteome</keyword>
<feature type="transmembrane region" description="Helical" evidence="5">
    <location>
        <begin position="47"/>
        <end position="67"/>
    </location>
</feature>
<evidence type="ECO:0000313" key="6">
    <source>
        <dbReference type="EMBL" id="GAM35616.1"/>
    </source>
</evidence>
<feature type="transmembrane region" description="Helical" evidence="5">
    <location>
        <begin position="215"/>
        <end position="237"/>
    </location>
</feature>
<evidence type="ECO:0000313" key="7">
    <source>
        <dbReference type="Proteomes" id="UP000053095"/>
    </source>
</evidence>